<dbReference type="Proteomes" id="UP001596201">
    <property type="component" value="Unassembled WGS sequence"/>
</dbReference>
<keyword evidence="3" id="KW-1185">Reference proteome</keyword>
<dbReference type="AlphaFoldDB" id="A0ABD5RFY1"/>
<protein>
    <submittedName>
        <fullName evidence="2">Uncharacterized protein</fullName>
    </submittedName>
</protein>
<evidence type="ECO:0000256" key="1">
    <source>
        <dbReference type="SAM" id="MobiDB-lite"/>
    </source>
</evidence>
<name>A0ABD5RFY1_9EURY</name>
<evidence type="ECO:0000313" key="3">
    <source>
        <dbReference type="Proteomes" id="UP001596201"/>
    </source>
</evidence>
<accession>A0ABD5RFY1</accession>
<feature type="compositionally biased region" description="Low complexity" evidence="1">
    <location>
        <begin position="26"/>
        <end position="44"/>
    </location>
</feature>
<dbReference type="InterPro" id="IPR058276">
    <property type="entry name" value="DUF7970"/>
</dbReference>
<gene>
    <name evidence="2" type="ORF">ACFPJ5_17575</name>
</gene>
<sequence length="132" mass="14107">MPDDNRFAGIGEQLDDPEQVEDVSGSDDATATDATAGGDGTDTSESTEETEADRAGGPAFAFDETSAKSLYVRDGTLELFEDTEFGVEAALRSEHGIRDLTSREFHDAVVHVAAEHVDEIAAQIDAERADEE</sequence>
<proteinExistence type="predicted"/>
<organism evidence="2 3">
    <name type="scientific">Salinirubrum litoreum</name>
    <dbReference type="NCBI Taxonomy" id="1126234"/>
    <lineage>
        <taxon>Archaea</taxon>
        <taxon>Methanobacteriati</taxon>
        <taxon>Methanobacteriota</taxon>
        <taxon>Stenosarchaea group</taxon>
        <taxon>Halobacteria</taxon>
        <taxon>Halobacteriales</taxon>
        <taxon>Haloferacaceae</taxon>
        <taxon>Salinirubrum</taxon>
    </lineage>
</organism>
<feature type="compositionally biased region" description="Acidic residues" evidence="1">
    <location>
        <begin position="13"/>
        <end position="25"/>
    </location>
</feature>
<evidence type="ECO:0000313" key="2">
    <source>
        <dbReference type="EMBL" id="MFC5368736.1"/>
    </source>
</evidence>
<feature type="region of interest" description="Disordered" evidence="1">
    <location>
        <begin position="1"/>
        <end position="63"/>
    </location>
</feature>
<dbReference type="RefSeq" id="WP_227231307.1">
    <property type="nucleotide sequence ID" value="NZ_JAJCVJ010000003.1"/>
</dbReference>
<comment type="caution">
    <text evidence="2">The sequence shown here is derived from an EMBL/GenBank/DDBJ whole genome shotgun (WGS) entry which is preliminary data.</text>
</comment>
<reference evidence="2 3" key="1">
    <citation type="journal article" date="2019" name="Int. J. Syst. Evol. Microbiol.">
        <title>The Global Catalogue of Microorganisms (GCM) 10K type strain sequencing project: providing services to taxonomists for standard genome sequencing and annotation.</title>
        <authorList>
            <consortium name="The Broad Institute Genomics Platform"/>
            <consortium name="The Broad Institute Genome Sequencing Center for Infectious Disease"/>
            <person name="Wu L."/>
            <person name="Ma J."/>
        </authorList>
    </citation>
    <scope>NUCLEOTIDE SEQUENCE [LARGE SCALE GENOMIC DNA]</scope>
    <source>
        <strain evidence="2 3">CGMCC 1.12237</strain>
    </source>
</reference>
<dbReference type="EMBL" id="JBHSKX010000004">
    <property type="protein sequence ID" value="MFC5368736.1"/>
    <property type="molecule type" value="Genomic_DNA"/>
</dbReference>
<dbReference type="Pfam" id="PF25925">
    <property type="entry name" value="DUF7970"/>
    <property type="match status" value="1"/>
</dbReference>